<dbReference type="SUPFAM" id="SSF56112">
    <property type="entry name" value="Protein kinase-like (PK-like)"/>
    <property type="match status" value="1"/>
</dbReference>
<dbReference type="SUPFAM" id="SSF50729">
    <property type="entry name" value="PH domain-like"/>
    <property type="match status" value="1"/>
</dbReference>
<dbReference type="SMART" id="SM00220">
    <property type="entry name" value="S_TKc"/>
    <property type="match status" value="1"/>
</dbReference>
<evidence type="ECO:0000256" key="6">
    <source>
        <dbReference type="ARBA" id="ARBA00022777"/>
    </source>
</evidence>
<dbReference type="InterPro" id="IPR039046">
    <property type="entry name" value="PDPK1"/>
</dbReference>
<feature type="compositionally biased region" description="Low complexity" evidence="11">
    <location>
        <begin position="1"/>
        <end position="26"/>
    </location>
</feature>
<protein>
    <recommendedName>
        <fullName evidence="2">non-specific serine/threonine protein kinase</fullName>
        <ecNumber evidence="2">2.7.11.1</ecNumber>
    </recommendedName>
</protein>
<dbReference type="Pfam" id="PF00069">
    <property type="entry name" value="Pkinase"/>
    <property type="match status" value="1"/>
</dbReference>
<dbReference type="PROSITE" id="PS50011">
    <property type="entry name" value="PROTEIN_KINASE_DOM"/>
    <property type="match status" value="1"/>
</dbReference>
<dbReference type="CDD" id="cd05581">
    <property type="entry name" value="STKc_PDK1"/>
    <property type="match status" value="1"/>
</dbReference>
<keyword evidence="6 13" id="KW-0418">Kinase</keyword>
<gene>
    <name evidence="13" type="ORF">BCR44DRAFT_41054</name>
</gene>
<dbReference type="InterPro" id="IPR011009">
    <property type="entry name" value="Kinase-like_dom_sf"/>
</dbReference>
<evidence type="ECO:0000256" key="5">
    <source>
        <dbReference type="ARBA" id="ARBA00022741"/>
    </source>
</evidence>
<keyword evidence="3" id="KW-0723">Serine/threonine-protein kinase</keyword>
<evidence type="ECO:0000256" key="9">
    <source>
        <dbReference type="ARBA" id="ARBA00048679"/>
    </source>
</evidence>
<dbReference type="InterPro" id="IPR033931">
    <property type="entry name" value="PDK1-typ_PH"/>
</dbReference>
<dbReference type="CDD" id="cd01262">
    <property type="entry name" value="PH_PDK1"/>
    <property type="match status" value="1"/>
</dbReference>
<evidence type="ECO:0000256" key="2">
    <source>
        <dbReference type="ARBA" id="ARBA00012513"/>
    </source>
</evidence>
<dbReference type="GO" id="GO:0004674">
    <property type="term" value="F:protein serine/threonine kinase activity"/>
    <property type="evidence" value="ECO:0007669"/>
    <property type="project" value="UniProtKB-KW"/>
</dbReference>
<dbReference type="GO" id="GO:0035556">
    <property type="term" value="P:intracellular signal transduction"/>
    <property type="evidence" value="ECO:0007669"/>
    <property type="project" value="TreeGrafter"/>
</dbReference>
<comment type="similarity">
    <text evidence="1">Belongs to the protein kinase superfamily. AGC Ser/Thr protein kinase family. PDPK1 subfamily.</text>
</comment>
<organism evidence="13 14">
    <name type="scientific">Catenaria anguillulae PL171</name>
    <dbReference type="NCBI Taxonomy" id="765915"/>
    <lineage>
        <taxon>Eukaryota</taxon>
        <taxon>Fungi</taxon>
        <taxon>Fungi incertae sedis</taxon>
        <taxon>Blastocladiomycota</taxon>
        <taxon>Blastocladiomycetes</taxon>
        <taxon>Blastocladiales</taxon>
        <taxon>Catenariaceae</taxon>
        <taxon>Catenaria</taxon>
    </lineage>
</organism>
<dbReference type="PROSITE" id="PS00108">
    <property type="entry name" value="PROTEIN_KINASE_ST"/>
    <property type="match status" value="1"/>
</dbReference>
<feature type="region of interest" description="Disordered" evidence="11">
    <location>
        <begin position="1"/>
        <end position="73"/>
    </location>
</feature>
<dbReference type="Proteomes" id="UP000193411">
    <property type="component" value="Unassembled WGS sequence"/>
</dbReference>
<dbReference type="Gene3D" id="3.30.200.20">
    <property type="entry name" value="Phosphorylase Kinase, domain 1"/>
    <property type="match status" value="1"/>
</dbReference>
<evidence type="ECO:0000313" key="13">
    <source>
        <dbReference type="EMBL" id="ORZ41380.1"/>
    </source>
</evidence>
<comment type="catalytic activity">
    <reaction evidence="8">
        <text>L-threonyl-[protein] + ATP = O-phospho-L-threonyl-[protein] + ADP + H(+)</text>
        <dbReference type="Rhea" id="RHEA:46608"/>
        <dbReference type="Rhea" id="RHEA-COMP:11060"/>
        <dbReference type="Rhea" id="RHEA-COMP:11605"/>
        <dbReference type="ChEBI" id="CHEBI:15378"/>
        <dbReference type="ChEBI" id="CHEBI:30013"/>
        <dbReference type="ChEBI" id="CHEBI:30616"/>
        <dbReference type="ChEBI" id="CHEBI:61977"/>
        <dbReference type="ChEBI" id="CHEBI:456216"/>
        <dbReference type="EC" id="2.7.11.1"/>
    </reaction>
</comment>
<feature type="domain" description="Protein kinase" evidence="12">
    <location>
        <begin position="74"/>
        <end position="345"/>
    </location>
</feature>
<comment type="caution">
    <text evidence="13">The sequence shown here is derived from an EMBL/GenBank/DDBJ whole genome shotgun (WGS) entry which is preliminary data.</text>
</comment>
<evidence type="ECO:0000313" key="14">
    <source>
        <dbReference type="Proteomes" id="UP000193411"/>
    </source>
</evidence>
<dbReference type="InterPro" id="IPR017441">
    <property type="entry name" value="Protein_kinase_ATP_BS"/>
</dbReference>
<evidence type="ECO:0000256" key="1">
    <source>
        <dbReference type="ARBA" id="ARBA00010006"/>
    </source>
</evidence>
<evidence type="ECO:0000259" key="12">
    <source>
        <dbReference type="PROSITE" id="PS50011"/>
    </source>
</evidence>
<name>A0A1Y2I3E6_9FUNG</name>
<evidence type="ECO:0000256" key="7">
    <source>
        <dbReference type="ARBA" id="ARBA00022840"/>
    </source>
</evidence>
<dbReference type="GO" id="GO:0005524">
    <property type="term" value="F:ATP binding"/>
    <property type="evidence" value="ECO:0007669"/>
    <property type="project" value="UniProtKB-UniRule"/>
</dbReference>
<feature type="compositionally biased region" description="Pro residues" evidence="11">
    <location>
        <begin position="224"/>
        <end position="241"/>
    </location>
</feature>
<keyword evidence="7 10" id="KW-0067">ATP-binding</keyword>
<keyword evidence="14" id="KW-1185">Reference proteome</keyword>
<reference evidence="13 14" key="1">
    <citation type="submission" date="2016-07" db="EMBL/GenBank/DDBJ databases">
        <title>Pervasive Adenine N6-methylation of Active Genes in Fungi.</title>
        <authorList>
            <consortium name="DOE Joint Genome Institute"/>
            <person name="Mondo S.J."/>
            <person name="Dannebaum R.O."/>
            <person name="Kuo R.C."/>
            <person name="Labutti K."/>
            <person name="Haridas S."/>
            <person name="Kuo A."/>
            <person name="Salamov A."/>
            <person name="Ahrendt S.R."/>
            <person name="Lipzen A."/>
            <person name="Sullivan W."/>
            <person name="Andreopoulos W.B."/>
            <person name="Clum A."/>
            <person name="Lindquist E."/>
            <person name="Daum C."/>
            <person name="Ramamoorthy G.K."/>
            <person name="Gryganskyi A."/>
            <person name="Culley D."/>
            <person name="Magnuson J.K."/>
            <person name="James T.Y."/>
            <person name="O'Malley M.A."/>
            <person name="Stajich J.E."/>
            <person name="Spatafora J.W."/>
            <person name="Visel A."/>
            <person name="Grigoriev I.V."/>
        </authorList>
    </citation>
    <scope>NUCLEOTIDE SEQUENCE [LARGE SCALE GENOMIC DNA]</scope>
    <source>
        <strain evidence="13 14">PL171</strain>
    </source>
</reference>
<dbReference type="AlphaFoldDB" id="A0A1Y2I3E6"/>
<dbReference type="OrthoDB" id="347657at2759"/>
<dbReference type="Pfam" id="PF14593">
    <property type="entry name" value="PH_3"/>
    <property type="match status" value="1"/>
</dbReference>
<accession>A0A1Y2I3E6</accession>
<dbReference type="PANTHER" id="PTHR24356">
    <property type="entry name" value="SERINE/THREONINE-PROTEIN KINASE"/>
    <property type="match status" value="1"/>
</dbReference>
<dbReference type="InterPro" id="IPR008271">
    <property type="entry name" value="Ser/Thr_kinase_AS"/>
</dbReference>
<sequence length="599" mass="64243">MTDPDAANSAIASTPATSTSNPDLAAPTPPPPEHNPSSTTFAPASASASSTSVSTSASASVDSSPSRKRGPQDFDFLSSVGEGSYSTVVRARDKHTQKLYAVKILDKRHIVKEKKVKYVNVEKTVLHAIRHPLVIRLYYTFQDAASLYFVLELAEKGELLSYIRKLGAFDVPAARFYIAEVIVAIDHLHSRGVLHRDLKPENILLSSSMHVKLADFGSAKITSPPDPTTPAIPPPPPPAPGPHTAASARSFVGTAEYVSPELLNDQPAVPASDIWAIGCILYQLLAGRPPFKGANEYQTFQKITKLEYSFPDGFPEIAQDLIERILVLDPTRRISMRDIKQHAFFAGFSWDDVWKQTPPKLVPYLPAVGSGDGLHSSQMSSSMGGHGAAGSLTSAASSLEADALDPEMAMLSLGPGNVAARMAARPRIGSSSSAADPASALAGANASSDTLPSLAALPPPLVDPATRAAALAAQRLGPWHAYLGNENEVILRSGFVHKRKGLFSKKRFLVLTDTPRLIYIDADKKVVKGEIPWSMRTVPEQKGSKHFFVHTPGRTYYLECCQADAKGWVDELQRVRRWVAAMGAGASAGSRGDKVEGEG</sequence>
<evidence type="ECO:0000256" key="3">
    <source>
        <dbReference type="ARBA" id="ARBA00022527"/>
    </source>
</evidence>
<feature type="binding site" evidence="10">
    <location>
        <position position="103"/>
    </location>
    <ligand>
        <name>ATP</name>
        <dbReference type="ChEBI" id="CHEBI:30616"/>
    </ligand>
</feature>
<dbReference type="EC" id="2.7.11.1" evidence="2"/>
<evidence type="ECO:0000256" key="11">
    <source>
        <dbReference type="SAM" id="MobiDB-lite"/>
    </source>
</evidence>
<dbReference type="Gene3D" id="1.10.510.10">
    <property type="entry name" value="Transferase(Phosphotransferase) domain 1"/>
    <property type="match status" value="1"/>
</dbReference>
<evidence type="ECO:0000256" key="8">
    <source>
        <dbReference type="ARBA" id="ARBA00047899"/>
    </source>
</evidence>
<proteinExistence type="inferred from homology"/>
<dbReference type="Gene3D" id="2.30.29.30">
    <property type="entry name" value="Pleckstrin-homology domain (PH domain)/Phosphotyrosine-binding domain (PTB)"/>
    <property type="match status" value="1"/>
</dbReference>
<evidence type="ECO:0000256" key="10">
    <source>
        <dbReference type="PROSITE-ProRule" id="PRU10141"/>
    </source>
</evidence>
<dbReference type="InterPro" id="IPR050236">
    <property type="entry name" value="Ser_Thr_kinase_AGC"/>
</dbReference>
<keyword evidence="5 10" id="KW-0547">Nucleotide-binding</keyword>
<dbReference type="EMBL" id="MCFL01000001">
    <property type="protein sequence ID" value="ORZ41380.1"/>
    <property type="molecule type" value="Genomic_DNA"/>
</dbReference>
<dbReference type="FunFam" id="1.10.510.10:FF:000534">
    <property type="entry name" value="Serine/threonine-protein kinase PKH2"/>
    <property type="match status" value="1"/>
</dbReference>
<evidence type="ECO:0000256" key="4">
    <source>
        <dbReference type="ARBA" id="ARBA00022679"/>
    </source>
</evidence>
<dbReference type="PANTHER" id="PTHR24356:SF163">
    <property type="entry name" value="3-PHOSPHOINOSITIDE-DEPENDENT PROTEIN KINASE 1-RELATED"/>
    <property type="match status" value="1"/>
</dbReference>
<comment type="catalytic activity">
    <reaction evidence="9">
        <text>L-seryl-[protein] + ATP = O-phospho-L-seryl-[protein] + ADP + H(+)</text>
        <dbReference type="Rhea" id="RHEA:17989"/>
        <dbReference type="Rhea" id="RHEA-COMP:9863"/>
        <dbReference type="Rhea" id="RHEA-COMP:11604"/>
        <dbReference type="ChEBI" id="CHEBI:15378"/>
        <dbReference type="ChEBI" id="CHEBI:29999"/>
        <dbReference type="ChEBI" id="CHEBI:30616"/>
        <dbReference type="ChEBI" id="CHEBI:83421"/>
        <dbReference type="ChEBI" id="CHEBI:456216"/>
        <dbReference type="EC" id="2.7.11.1"/>
    </reaction>
</comment>
<dbReference type="InterPro" id="IPR011993">
    <property type="entry name" value="PH-like_dom_sf"/>
</dbReference>
<dbReference type="STRING" id="765915.A0A1Y2I3E6"/>
<dbReference type="FunFam" id="3.30.200.20:FF:000191">
    <property type="entry name" value="3-phosphoinositide-dependent protein kinase 2-like"/>
    <property type="match status" value="1"/>
</dbReference>
<keyword evidence="4" id="KW-0808">Transferase</keyword>
<dbReference type="InterPro" id="IPR000719">
    <property type="entry name" value="Prot_kinase_dom"/>
</dbReference>
<feature type="compositionally biased region" description="Low complexity" evidence="11">
    <location>
        <begin position="35"/>
        <end position="64"/>
    </location>
</feature>
<dbReference type="PROSITE" id="PS00107">
    <property type="entry name" value="PROTEIN_KINASE_ATP"/>
    <property type="match status" value="1"/>
</dbReference>
<feature type="region of interest" description="Disordered" evidence="11">
    <location>
        <begin position="223"/>
        <end position="246"/>
    </location>
</feature>